<dbReference type="InterPro" id="IPR036397">
    <property type="entry name" value="RNaseH_sf"/>
</dbReference>
<organism evidence="1 2">
    <name type="scientific">Bacteroides graminisolvens DSM 19988 = JCM 15093</name>
    <dbReference type="NCBI Taxonomy" id="1121097"/>
    <lineage>
        <taxon>Bacteria</taxon>
        <taxon>Pseudomonadati</taxon>
        <taxon>Bacteroidota</taxon>
        <taxon>Bacteroidia</taxon>
        <taxon>Bacteroidales</taxon>
        <taxon>Bacteroidaceae</taxon>
        <taxon>Bacteroides</taxon>
    </lineage>
</organism>
<dbReference type="OrthoDB" id="1094379at2"/>
<name>A0A069D2F5_9BACE</name>
<dbReference type="InterPro" id="IPR012337">
    <property type="entry name" value="RNaseH-like_sf"/>
</dbReference>
<dbReference type="SUPFAM" id="SSF53098">
    <property type="entry name" value="Ribonuclease H-like"/>
    <property type="match status" value="1"/>
</dbReference>
<dbReference type="RefSeq" id="WP_024996433.1">
    <property type="nucleotide sequence ID" value="NZ_ATZI01000007.1"/>
</dbReference>
<dbReference type="GO" id="GO:0003676">
    <property type="term" value="F:nucleic acid binding"/>
    <property type="evidence" value="ECO:0007669"/>
    <property type="project" value="InterPro"/>
</dbReference>
<reference evidence="1 2" key="1">
    <citation type="journal article" date="2015" name="Microbes Environ.">
        <title>Distribution and evolution of nitrogen fixation genes in the phylum bacteroidetes.</title>
        <authorList>
            <person name="Inoue J."/>
            <person name="Oshima K."/>
            <person name="Suda W."/>
            <person name="Sakamoto M."/>
            <person name="Iino T."/>
            <person name="Noda S."/>
            <person name="Hongoh Y."/>
            <person name="Hattori M."/>
            <person name="Ohkuma M."/>
        </authorList>
    </citation>
    <scope>NUCLEOTIDE SEQUENCE [LARGE SCALE GENOMIC DNA]</scope>
    <source>
        <strain evidence="1 2">JCM 15093</strain>
    </source>
</reference>
<dbReference type="EMBL" id="BAJS01000008">
    <property type="protein sequence ID" value="GAK36567.1"/>
    <property type="molecule type" value="Genomic_DNA"/>
</dbReference>
<accession>A0A069D2F5</accession>
<proteinExistence type="predicted"/>
<sequence>MENQGLCKEQILAIDIATQTGYYSVHESGAWNFYESKARNDNKQHKAFRDTLIDFITKHSIRLVVAEDVNVNNHFIDMRKLSEFRGILLEVCDTLNLPEPVFLNVSSIKKFGAGNGRATKLDMINACVAKYNYRPRTDDEADAFWVFKYYCHKYRVF</sequence>
<comment type="caution">
    <text evidence="1">The sequence shown here is derived from an EMBL/GenBank/DDBJ whole genome shotgun (WGS) entry which is preliminary data.</text>
</comment>
<gene>
    <name evidence="1" type="ORF">JCM15093_1739</name>
</gene>
<dbReference type="STRING" id="1121097.GCA_000428125_01997"/>
<evidence type="ECO:0000313" key="2">
    <source>
        <dbReference type="Proteomes" id="UP000027601"/>
    </source>
</evidence>
<evidence type="ECO:0000313" key="1">
    <source>
        <dbReference type="EMBL" id="GAK36567.1"/>
    </source>
</evidence>
<protein>
    <submittedName>
        <fullName evidence="1">Uncharacterized protein</fullName>
    </submittedName>
</protein>
<dbReference type="AlphaFoldDB" id="A0A069D2F5"/>
<dbReference type="Proteomes" id="UP000027601">
    <property type="component" value="Unassembled WGS sequence"/>
</dbReference>
<dbReference type="Gene3D" id="3.30.420.10">
    <property type="entry name" value="Ribonuclease H-like superfamily/Ribonuclease H"/>
    <property type="match status" value="1"/>
</dbReference>
<dbReference type="eggNOG" id="ENOG5033ZE0">
    <property type="taxonomic scope" value="Bacteria"/>
</dbReference>
<keyword evidence="2" id="KW-1185">Reference proteome</keyword>